<dbReference type="AlphaFoldDB" id="A0A9D5HDI3"/>
<dbReference type="OrthoDB" id="695631at2759"/>
<feature type="region of interest" description="Disordered" evidence="1">
    <location>
        <begin position="116"/>
        <end position="138"/>
    </location>
</feature>
<reference evidence="3" key="2">
    <citation type="journal article" date="2022" name="Hortic Res">
        <title>The genome of Dioscorea zingiberensis sheds light on the biosynthesis, origin and evolution of the medicinally important diosgenin saponins.</title>
        <authorList>
            <person name="Li Y."/>
            <person name="Tan C."/>
            <person name="Li Z."/>
            <person name="Guo J."/>
            <person name="Li S."/>
            <person name="Chen X."/>
            <person name="Wang C."/>
            <person name="Dai X."/>
            <person name="Yang H."/>
            <person name="Song W."/>
            <person name="Hou L."/>
            <person name="Xu J."/>
            <person name="Tong Z."/>
            <person name="Xu A."/>
            <person name="Yuan X."/>
            <person name="Wang W."/>
            <person name="Yang Q."/>
            <person name="Chen L."/>
            <person name="Sun Z."/>
            <person name="Wang K."/>
            <person name="Pan B."/>
            <person name="Chen J."/>
            <person name="Bao Y."/>
            <person name="Liu F."/>
            <person name="Qi X."/>
            <person name="Gang D.R."/>
            <person name="Wen J."/>
            <person name="Li J."/>
        </authorList>
    </citation>
    <scope>NUCLEOTIDE SEQUENCE</scope>
    <source>
        <strain evidence="3">Dzin_1.0</strain>
    </source>
</reference>
<dbReference type="Proteomes" id="UP001085076">
    <property type="component" value="Miscellaneous, Linkage group lg05"/>
</dbReference>
<comment type="caution">
    <text evidence="3">The sequence shown here is derived from an EMBL/GenBank/DDBJ whole genome shotgun (WGS) entry which is preliminary data.</text>
</comment>
<dbReference type="InterPro" id="IPR008889">
    <property type="entry name" value="VQ"/>
</dbReference>
<dbReference type="InterPro" id="IPR039607">
    <property type="entry name" value="VQ_8/17/18/20/21/25"/>
</dbReference>
<reference evidence="3" key="1">
    <citation type="submission" date="2021-03" db="EMBL/GenBank/DDBJ databases">
        <authorList>
            <person name="Li Z."/>
            <person name="Yang C."/>
        </authorList>
    </citation>
    <scope>NUCLEOTIDE SEQUENCE</scope>
    <source>
        <strain evidence="3">Dzin_1.0</strain>
        <tissue evidence="3">Leaf</tissue>
    </source>
</reference>
<gene>
    <name evidence="3" type="ORF">J5N97_020725</name>
</gene>
<sequence>MRKISNEQASPKREPRDPRQPNESFKMKKPSTDQRKPPIIIYTMPPKIIHTEPQNFMSVVQKHTGASSSSSSSSNPLRHARDVEENQERHVDQVYGVMASMEKENLHGNVSLFHGDEVNPNSNENNMAGSSASQDGFMVTPGDEWDVFYQFKD</sequence>
<dbReference type="Pfam" id="PF05678">
    <property type="entry name" value="VQ"/>
    <property type="match status" value="1"/>
</dbReference>
<name>A0A9D5HDI3_9LILI</name>
<evidence type="ECO:0000256" key="1">
    <source>
        <dbReference type="SAM" id="MobiDB-lite"/>
    </source>
</evidence>
<feature type="region of interest" description="Disordered" evidence="1">
    <location>
        <begin position="1"/>
        <end position="39"/>
    </location>
</feature>
<dbReference type="EMBL" id="JAGGNH010000005">
    <property type="protein sequence ID" value="KAJ0972766.1"/>
    <property type="molecule type" value="Genomic_DNA"/>
</dbReference>
<accession>A0A9D5HDI3</accession>
<evidence type="ECO:0000259" key="2">
    <source>
        <dbReference type="Pfam" id="PF05678"/>
    </source>
</evidence>
<feature type="compositionally biased region" description="Basic and acidic residues" evidence="1">
    <location>
        <begin position="79"/>
        <end position="88"/>
    </location>
</feature>
<protein>
    <recommendedName>
        <fullName evidence="2">VQ domain-containing protein</fullName>
    </recommendedName>
</protein>
<proteinExistence type="predicted"/>
<keyword evidence="4" id="KW-1185">Reference proteome</keyword>
<dbReference type="GO" id="GO:0005634">
    <property type="term" value="C:nucleus"/>
    <property type="evidence" value="ECO:0007669"/>
    <property type="project" value="TreeGrafter"/>
</dbReference>
<evidence type="ECO:0000313" key="3">
    <source>
        <dbReference type="EMBL" id="KAJ0972766.1"/>
    </source>
</evidence>
<organism evidence="3 4">
    <name type="scientific">Dioscorea zingiberensis</name>
    <dbReference type="NCBI Taxonomy" id="325984"/>
    <lineage>
        <taxon>Eukaryota</taxon>
        <taxon>Viridiplantae</taxon>
        <taxon>Streptophyta</taxon>
        <taxon>Embryophyta</taxon>
        <taxon>Tracheophyta</taxon>
        <taxon>Spermatophyta</taxon>
        <taxon>Magnoliopsida</taxon>
        <taxon>Liliopsida</taxon>
        <taxon>Dioscoreales</taxon>
        <taxon>Dioscoreaceae</taxon>
        <taxon>Dioscorea</taxon>
    </lineage>
</organism>
<evidence type="ECO:0000313" key="4">
    <source>
        <dbReference type="Proteomes" id="UP001085076"/>
    </source>
</evidence>
<feature type="domain" description="VQ" evidence="2">
    <location>
        <begin position="43"/>
        <end position="69"/>
    </location>
</feature>
<dbReference type="PANTHER" id="PTHR33143">
    <property type="entry name" value="F16F4.1 PROTEIN-RELATED"/>
    <property type="match status" value="1"/>
</dbReference>
<feature type="compositionally biased region" description="Basic and acidic residues" evidence="1">
    <location>
        <begin position="10"/>
        <end position="20"/>
    </location>
</feature>
<feature type="region of interest" description="Disordered" evidence="1">
    <location>
        <begin position="53"/>
        <end position="88"/>
    </location>
</feature>
<dbReference type="PANTHER" id="PTHR33143:SF6">
    <property type="entry name" value="OS08G0102900 PROTEIN"/>
    <property type="match status" value="1"/>
</dbReference>
<feature type="compositionally biased region" description="Polar residues" evidence="1">
    <location>
        <begin position="119"/>
        <end position="134"/>
    </location>
</feature>